<dbReference type="EMBL" id="CP013050">
    <property type="protein sequence ID" value="ALM74681.1"/>
    <property type="molecule type" value="Genomic_DNA"/>
</dbReference>
<keyword evidence="6" id="KW-0812">Transmembrane</keyword>
<accession>A0A0S1XA87</accession>
<keyword evidence="3" id="KW-0378">Hydrolase</keyword>
<reference evidence="8 9" key="1">
    <citation type="journal article" date="2016" name="Genome Announc.">
        <title>Complete genome sequence of the hyperthermophilic and piezophilic archaeon Thermococcus barophilus Ch5, capable of growth at the expense of hydrogenogenesis from carbon monoxide and formate.</title>
        <authorList>
            <person name="Oger P."/>
            <person name="Sokolova T.G."/>
            <person name="Kozhevnikova D.A."/>
            <person name="Taranov E.A."/>
            <person name="Vannier P."/>
            <person name="Lee H.S."/>
            <person name="Kwon K.K."/>
            <person name="Kang S.G."/>
            <person name="Lee J.H."/>
            <person name="Bonch-Osmolovskaya E.A."/>
            <person name="Lebedinsky A.V."/>
        </authorList>
    </citation>
    <scope>NUCLEOTIDE SEQUENCE [LARGE SCALE GENOMIC DNA]</scope>
    <source>
        <strain evidence="9">Ch5</strain>
    </source>
</reference>
<dbReference type="Pfam" id="PF01343">
    <property type="entry name" value="Peptidase_S49"/>
    <property type="match status" value="1"/>
</dbReference>
<dbReference type="Gene3D" id="3.90.226.10">
    <property type="entry name" value="2-enoyl-CoA Hydratase, Chain A, domain 1"/>
    <property type="match status" value="1"/>
</dbReference>
<feature type="transmembrane region" description="Helical" evidence="6">
    <location>
        <begin position="6"/>
        <end position="29"/>
    </location>
</feature>
<keyword evidence="6" id="KW-0472">Membrane</keyword>
<dbReference type="InterPro" id="IPR047272">
    <property type="entry name" value="S49_SppA_C"/>
</dbReference>
<evidence type="ECO:0000256" key="6">
    <source>
        <dbReference type="SAM" id="Phobius"/>
    </source>
</evidence>
<dbReference type="PANTHER" id="PTHR42987">
    <property type="entry name" value="PEPTIDASE S49"/>
    <property type="match status" value="1"/>
</dbReference>
<name>A0A0S1XA87_THEBA</name>
<evidence type="ECO:0000313" key="8">
    <source>
        <dbReference type="EMBL" id="ALM74681.1"/>
    </source>
</evidence>
<dbReference type="GO" id="GO:0008236">
    <property type="term" value="F:serine-type peptidase activity"/>
    <property type="evidence" value="ECO:0007669"/>
    <property type="project" value="UniProtKB-KW"/>
</dbReference>
<keyword evidence="5" id="KW-0175">Coiled coil</keyword>
<evidence type="ECO:0000256" key="4">
    <source>
        <dbReference type="ARBA" id="ARBA00022825"/>
    </source>
</evidence>
<comment type="similarity">
    <text evidence="1">Belongs to the peptidase S49 family.</text>
</comment>
<dbReference type="InterPro" id="IPR002142">
    <property type="entry name" value="Peptidase_S49"/>
</dbReference>
<dbReference type="InterPro" id="IPR029045">
    <property type="entry name" value="ClpP/crotonase-like_dom_sf"/>
</dbReference>
<dbReference type="STRING" id="55802.TBCH5v1_0723"/>
<dbReference type="SUPFAM" id="SSF52096">
    <property type="entry name" value="ClpP/crotonase"/>
    <property type="match status" value="1"/>
</dbReference>
<keyword evidence="6" id="KW-1133">Transmembrane helix</keyword>
<evidence type="ECO:0000256" key="3">
    <source>
        <dbReference type="ARBA" id="ARBA00022801"/>
    </source>
</evidence>
<evidence type="ECO:0000313" key="9">
    <source>
        <dbReference type="Proteomes" id="UP000066042"/>
    </source>
</evidence>
<dbReference type="GO" id="GO:0006508">
    <property type="term" value="P:proteolysis"/>
    <property type="evidence" value="ECO:0007669"/>
    <property type="project" value="UniProtKB-KW"/>
</dbReference>
<gene>
    <name evidence="8" type="ORF">TBCH5v1_0723</name>
</gene>
<proteinExistence type="inferred from homology"/>
<dbReference type="PATRIC" id="fig|55802.8.peg.716"/>
<dbReference type="RefSeq" id="WP_056933527.1">
    <property type="nucleotide sequence ID" value="NZ_CP013050.1"/>
</dbReference>
<evidence type="ECO:0000256" key="5">
    <source>
        <dbReference type="SAM" id="Coils"/>
    </source>
</evidence>
<dbReference type="CDD" id="cd07023">
    <property type="entry name" value="S49_Sppa_N_C"/>
    <property type="match status" value="1"/>
</dbReference>
<evidence type="ECO:0000259" key="7">
    <source>
        <dbReference type="Pfam" id="PF01343"/>
    </source>
</evidence>
<dbReference type="GeneID" id="26136001"/>
<keyword evidence="4" id="KW-0720">Serine protease</keyword>
<sequence>MDKEEVWKYLTFILTLLLALAVVSNVLLYTQNSELQKALVVNRTTEVKVEMPNITVKTSVGNITALQAKIEELQRQIEYLKEQLREKQPAKANTTIAILPIMGPIDENMALDVVSKIRQIKENESIGGVLLWIESPGGYVGPVRVIYKELKKLSYSKPVVAYTGGYADSGGYFIACAADKIIADPLAEVGSIGVLYVHYDLEQYYAQNGIKVNVFKTGKYKDMGAEWRDLTPEEREMIKNIIDTYFQDFLQVVSEGRHLDMNTTKKYATGQTWFATDVKGILVDDTGDLDYAIKVLEQLMNVKSAKVVLYSAQKTDFGIYESSSLYMPANYVYSYIRG</sequence>
<protein>
    <submittedName>
        <fullName evidence="8">Protease IV</fullName>
    </submittedName>
</protein>
<feature type="coiled-coil region" evidence="5">
    <location>
        <begin position="56"/>
        <end position="90"/>
    </location>
</feature>
<dbReference type="AlphaFoldDB" id="A0A0S1XA87"/>
<dbReference type="Gene3D" id="6.20.330.10">
    <property type="match status" value="1"/>
</dbReference>
<keyword evidence="2 8" id="KW-0645">Protease</keyword>
<feature type="domain" description="Peptidase S49" evidence="7">
    <location>
        <begin position="153"/>
        <end position="303"/>
    </location>
</feature>
<dbReference type="NCBIfam" id="TIGR00706">
    <property type="entry name" value="SppA_dom"/>
    <property type="match status" value="1"/>
</dbReference>
<dbReference type="InterPro" id="IPR004635">
    <property type="entry name" value="Pept_S49_SppA"/>
</dbReference>
<dbReference type="PANTHER" id="PTHR42987:SF4">
    <property type="entry name" value="PROTEASE SOHB-RELATED"/>
    <property type="match status" value="1"/>
</dbReference>
<organism evidence="8 9">
    <name type="scientific">Thermococcus barophilus</name>
    <dbReference type="NCBI Taxonomy" id="55802"/>
    <lineage>
        <taxon>Archaea</taxon>
        <taxon>Methanobacteriati</taxon>
        <taxon>Methanobacteriota</taxon>
        <taxon>Thermococci</taxon>
        <taxon>Thermococcales</taxon>
        <taxon>Thermococcaceae</taxon>
        <taxon>Thermococcus</taxon>
    </lineage>
</organism>
<evidence type="ECO:0000256" key="2">
    <source>
        <dbReference type="ARBA" id="ARBA00022670"/>
    </source>
</evidence>
<dbReference type="Proteomes" id="UP000066042">
    <property type="component" value="Chromosome"/>
</dbReference>
<evidence type="ECO:0000256" key="1">
    <source>
        <dbReference type="ARBA" id="ARBA00008683"/>
    </source>
</evidence>